<dbReference type="GO" id="GO:0005524">
    <property type="term" value="F:ATP binding"/>
    <property type="evidence" value="ECO:0007669"/>
    <property type="project" value="UniProtKB-KW"/>
</dbReference>
<dbReference type="Gene3D" id="3.40.50.2300">
    <property type="match status" value="1"/>
</dbReference>
<keyword evidence="10" id="KW-1185">Reference proteome</keyword>
<dbReference type="PROSITE" id="PS50109">
    <property type="entry name" value="HIS_KIN"/>
    <property type="match status" value="1"/>
</dbReference>
<dbReference type="InterPro" id="IPR001789">
    <property type="entry name" value="Sig_transdc_resp-reg_receiver"/>
</dbReference>
<feature type="domain" description="Histidine kinase" evidence="7">
    <location>
        <begin position="170"/>
        <end position="415"/>
    </location>
</feature>
<dbReference type="EMBL" id="CP104694">
    <property type="protein sequence ID" value="UXI70463.1"/>
    <property type="molecule type" value="Genomic_DNA"/>
</dbReference>
<dbReference type="Gene3D" id="1.10.287.130">
    <property type="match status" value="1"/>
</dbReference>
<organism evidence="9 10">
    <name type="scientific">Tahibacter amnicola</name>
    <dbReference type="NCBI Taxonomy" id="2976241"/>
    <lineage>
        <taxon>Bacteria</taxon>
        <taxon>Pseudomonadati</taxon>
        <taxon>Pseudomonadota</taxon>
        <taxon>Gammaproteobacteria</taxon>
        <taxon>Lysobacterales</taxon>
        <taxon>Rhodanobacteraceae</taxon>
        <taxon>Tahibacter</taxon>
    </lineage>
</organism>
<reference evidence="9" key="1">
    <citation type="submission" date="2022-09" db="EMBL/GenBank/DDBJ databases">
        <title>Tahibacter sp. nov., isolated from a fresh water.</title>
        <authorList>
            <person name="Baek J.H."/>
            <person name="Lee J.K."/>
            <person name="Kim J.M."/>
            <person name="Jeon C.O."/>
        </authorList>
    </citation>
    <scope>NUCLEOTIDE SEQUENCE</scope>
    <source>
        <strain evidence="9">W38</strain>
    </source>
</reference>
<dbReference type="InterPro" id="IPR003594">
    <property type="entry name" value="HATPase_dom"/>
</dbReference>
<dbReference type="PROSITE" id="PS50110">
    <property type="entry name" value="RESPONSE_REGULATORY"/>
    <property type="match status" value="1"/>
</dbReference>
<name>A0ABY6BKB6_9GAMM</name>
<evidence type="ECO:0000256" key="3">
    <source>
        <dbReference type="ARBA" id="ARBA00022553"/>
    </source>
</evidence>
<dbReference type="InterPro" id="IPR005467">
    <property type="entry name" value="His_kinase_dom"/>
</dbReference>
<evidence type="ECO:0000313" key="10">
    <source>
        <dbReference type="Proteomes" id="UP001064632"/>
    </source>
</evidence>
<gene>
    <name evidence="9" type="ORF">N4264_12750</name>
</gene>
<dbReference type="InterPro" id="IPR036097">
    <property type="entry name" value="HisK_dim/P_sf"/>
</dbReference>
<comment type="catalytic activity">
    <reaction evidence="1">
        <text>ATP + protein L-histidine = ADP + protein N-phospho-L-histidine.</text>
        <dbReference type="EC" id="2.7.13.3"/>
    </reaction>
</comment>
<evidence type="ECO:0000256" key="4">
    <source>
        <dbReference type="PROSITE-ProRule" id="PRU00169"/>
    </source>
</evidence>
<dbReference type="SUPFAM" id="SSF52172">
    <property type="entry name" value="CheY-like"/>
    <property type="match status" value="1"/>
</dbReference>
<keyword evidence="9" id="KW-0067">ATP-binding</keyword>
<dbReference type="Proteomes" id="UP001064632">
    <property type="component" value="Chromosome"/>
</dbReference>
<dbReference type="RefSeq" id="WP_261697411.1">
    <property type="nucleotide sequence ID" value="NZ_CP104694.1"/>
</dbReference>
<dbReference type="CDD" id="cd00082">
    <property type="entry name" value="HisKA"/>
    <property type="match status" value="1"/>
</dbReference>
<dbReference type="CDD" id="cd17546">
    <property type="entry name" value="REC_hyHK_CKI1_RcsC-like"/>
    <property type="match status" value="1"/>
</dbReference>
<protein>
    <recommendedName>
        <fullName evidence="2">histidine kinase</fullName>
        <ecNumber evidence="2">2.7.13.3</ecNumber>
    </recommendedName>
</protein>
<evidence type="ECO:0000259" key="8">
    <source>
        <dbReference type="PROSITE" id="PS50110"/>
    </source>
</evidence>
<keyword evidence="5" id="KW-0175">Coiled coil</keyword>
<evidence type="ECO:0000259" key="7">
    <source>
        <dbReference type="PROSITE" id="PS50109"/>
    </source>
</evidence>
<feature type="domain" description="Response regulatory" evidence="8">
    <location>
        <begin position="2"/>
        <end position="118"/>
    </location>
</feature>
<dbReference type="SMART" id="SM00448">
    <property type="entry name" value="REC"/>
    <property type="match status" value="1"/>
</dbReference>
<dbReference type="PRINTS" id="PR00344">
    <property type="entry name" value="BCTRLSENSOR"/>
</dbReference>
<evidence type="ECO:0000256" key="1">
    <source>
        <dbReference type="ARBA" id="ARBA00000085"/>
    </source>
</evidence>
<dbReference type="InterPro" id="IPR011006">
    <property type="entry name" value="CheY-like_superfamily"/>
</dbReference>
<accession>A0ABY6BKB6</accession>
<dbReference type="PANTHER" id="PTHR43065">
    <property type="entry name" value="SENSOR HISTIDINE KINASE"/>
    <property type="match status" value="1"/>
</dbReference>
<dbReference type="SMART" id="SM00387">
    <property type="entry name" value="HATPase_c"/>
    <property type="match status" value="1"/>
</dbReference>
<feature type="coiled-coil region" evidence="5">
    <location>
        <begin position="127"/>
        <end position="161"/>
    </location>
</feature>
<keyword evidence="9" id="KW-0547">Nucleotide-binding</keyword>
<evidence type="ECO:0000313" key="9">
    <source>
        <dbReference type="EMBL" id="UXI70463.1"/>
    </source>
</evidence>
<dbReference type="PANTHER" id="PTHR43065:SF50">
    <property type="entry name" value="HISTIDINE KINASE"/>
    <property type="match status" value="1"/>
</dbReference>
<feature type="region of interest" description="Disordered" evidence="6">
    <location>
        <begin position="414"/>
        <end position="437"/>
    </location>
</feature>
<dbReference type="InterPro" id="IPR003661">
    <property type="entry name" value="HisK_dim/P_dom"/>
</dbReference>
<evidence type="ECO:0000256" key="5">
    <source>
        <dbReference type="SAM" id="Coils"/>
    </source>
</evidence>
<feature type="modified residue" description="4-aspartylphosphate" evidence="4">
    <location>
        <position position="51"/>
    </location>
</feature>
<sequence length="437" mass="48100">MKILIADDDVTSRLLLQATLKKMGHEVVCVENGSRAWEAWQRDNFPVVISDWIMPELDGPDFCRLVRSHPRAEYTFIILLTALDGKGRFLDGMNAGADDFITKPFDEEQLAARLRSAERILSLIRDRVDAEEALQRRNAELEAVNEKLAGTQRQLVQSEKMASVGQLAAGVAHEINNPIGFVQSNLGTLRDYTQRFLAVIDTCEALARSVGDGQPVTQEVADVLGDFASIDYLRKDVIDLIGESLDGIKRVEIIVQDLKCFARLDDSQWEVVDPHVGLETAVNIASHELRYKAEIRKEYSATATIQCMPFQLNQVFLNLLVNAAQAIPGHGTITIRTQDDGDMVRIQISDNGVGIAPEHRDRIFDPFFTTKPVGVGTGLGLSVSYGIVDRHGGRIDVDSELGKGTTFTVRLPKRQISRAAGSPAEPPLGTTPATSRA</sequence>
<evidence type="ECO:0000256" key="6">
    <source>
        <dbReference type="SAM" id="MobiDB-lite"/>
    </source>
</evidence>
<dbReference type="Pfam" id="PF02518">
    <property type="entry name" value="HATPase_c"/>
    <property type="match status" value="1"/>
</dbReference>
<dbReference type="InterPro" id="IPR036890">
    <property type="entry name" value="HATPase_C_sf"/>
</dbReference>
<dbReference type="InterPro" id="IPR004358">
    <property type="entry name" value="Sig_transdc_His_kin-like_C"/>
</dbReference>
<dbReference type="SUPFAM" id="SSF55874">
    <property type="entry name" value="ATPase domain of HSP90 chaperone/DNA topoisomerase II/histidine kinase"/>
    <property type="match status" value="1"/>
</dbReference>
<dbReference type="Gene3D" id="3.30.565.10">
    <property type="entry name" value="Histidine kinase-like ATPase, C-terminal domain"/>
    <property type="match status" value="1"/>
</dbReference>
<keyword evidence="3 4" id="KW-0597">Phosphoprotein</keyword>
<dbReference type="Pfam" id="PF00072">
    <property type="entry name" value="Response_reg"/>
    <property type="match status" value="1"/>
</dbReference>
<proteinExistence type="predicted"/>
<dbReference type="SUPFAM" id="SSF47384">
    <property type="entry name" value="Homodimeric domain of signal transducing histidine kinase"/>
    <property type="match status" value="1"/>
</dbReference>
<dbReference type="EC" id="2.7.13.3" evidence="2"/>
<evidence type="ECO:0000256" key="2">
    <source>
        <dbReference type="ARBA" id="ARBA00012438"/>
    </source>
</evidence>